<dbReference type="PROSITE" id="PS51321">
    <property type="entry name" value="TFIIS_CENTRAL"/>
    <property type="match status" value="1"/>
</dbReference>
<comment type="caution">
    <text evidence="7">The sequence shown here is derived from an EMBL/GenBank/DDBJ whole genome shotgun (WGS) entry which is preliminary data.</text>
</comment>
<evidence type="ECO:0000259" key="6">
    <source>
        <dbReference type="PROSITE" id="PS51321"/>
    </source>
</evidence>
<feature type="domain" description="TFIIS central" evidence="6">
    <location>
        <begin position="186"/>
        <end position="303"/>
    </location>
</feature>
<dbReference type="SMART" id="SM00510">
    <property type="entry name" value="TFS2M"/>
    <property type="match status" value="1"/>
</dbReference>
<evidence type="ECO:0000256" key="2">
    <source>
        <dbReference type="ARBA" id="ARBA00022771"/>
    </source>
</evidence>
<feature type="region of interest" description="Disordered" evidence="5">
    <location>
        <begin position="692"/>
        <end position="711"/>
    </location>
</feature>
<feature type="compositionally biased region" description="Low complexity" evidence="5">
    <location>
        <begin position="132"/>
        <end position="143"/>
    </location>
</feature>
<feature type="compositionally biased region" description="Basic and acidic residues" evidence="5">
    <location>
        <begin position="144"/>
        <end position="159"/>
    </location>
</feature>
<dbReference type="SUPFAM" id="SSF46942">
    <property type="entry name" value="Elongation factor TFIIS domain 2"/>
    <property type="match status" value="1"/>
</dbReference>
<dbReference type="GO" id="GO:0008270">
    <property type="term" value="F:zinc ion binding"/>
    <property type="evidence" value="ECO:0007669"/>
    <property type="project" value="UniProtKB-KW"/>
</dbReference>
<feature type="compositionally biased region" description="Polar residues" evidence="5">
    <location>
        <begin position="160"/>
        <end position="169"/>
    </location>
</feature>
<dbReference type="PANTHER" id="PTHR11477">
    <property type="entry name" value="TRANSCRIPTION FACTOR S-II ZINC FINGER DOMAIN-CONTAINING PROTEIN"/>
    <property type="match status" value="1"/>
</dbReference>
<dbReference type="InterPro" id="IPR012921">
    <property type="entry name" value="SPOC_C"/>
</dbReference>
<evidence type="ECO:0000313" key="8">
    <source>
        <dbReference type="Proteomes" id="UP001061958"/>
    </source>
</evidence>
<feature type="region of interest" description="Disordered" evidence="5">
    <location>
        <begin position="113"/>
        <end position="176"/>
    </location>
</feature>
<dbReference type="InterPro" id="IPR003618">
    <property type="entry name" value="TFIIS_cen_dom"/>
</dbReference>
<dbReference type="PANTHER" id="PTHR11477:SF0">
    <property type="entry name" value="IP08861P-RELATED"/>
    <property type="match status" value="1"/>
</dbReference>
<dbReference type="EMBL" id="BQMJ01000009">
    <property type="protein sequence ID" value="GJQ09603.1"/>
    <property type="molecule type" value="Genomic_DNA"/>
</dbReference>
<organism evidence="7 8">
    <name type="scientific">Galdieria partita</name>
    <dbReference type="NCBI Taxonomy" id="83374"/>
    <lineage>
        <taxon>Eukaryota</taxon>
        <taxon>Rhodophyta</taxon>
        <taxon>Bangiophyceae</taxon>
        <taxon>Galdieriales</taxon>
        <taxon>Galdieriaceae</taxon>
        <taxon>Galdieria</taxon>
    </lineage>
</organism>
<protein>
    <recommendedName>
        <fullName evidence="6">TFIIS central domain-containing protein</fullName>
    </recommendedName>
</protein>
<dbReference type="GO" id="GO:0006351">
    <property type="term" value="P:DNA-templated transcription"/>
    <property type="evidence" value="ECO:0007669"/>
    <property type="project" value="InterPro"/>
</dbReference>
<dbReference type="Pfam" id="PF07500">
    <property type="entry name" value="TFIIS_M"/>
    <property type="match status" value="1"/>
</dbReference>
<feature type="region of interest" description="Disordered" evidence="5">
    <location>
        <begin position="415"/>
        <end position="435"/>
    </location>
</feature>
<dbReference type="CDD" id="cd21538">
    <property type="entry name" value="SPOC_TFIIS"/>
    <property type="match status" value="1"/>
</dbReference>
<evidence type="ECO:0000256" key="4">
    <source>
        <dbReference type="ARBA" id="ARBA00023242"/>
    </source>
</evidence>
<feature type="compositionally biased region" description="Polar residues" evidence="5">
    <location>
        <begin position="314"/>
        <end position="325"/>
    </location>
</feature>
<feature type="compositionally biased region" description="Polar residues" evidence="5">
    <location>
        <begin position="350"/>
        <end position="362"/>
    </location>
</feature>
<gene>
    <name evidence="7" type="ORF">GpartN1_g1394.t1</name>
</gene>
<dbReference type="Gene3D" id="1.10.472.30">
    <property type="entry name" value="Transcription elongation factor S-II, central domain"/>
    <property type="match status" value="1"/>
</dbReference>
<sequence>MVKVKNSETKRPKRKREDILLQENLPKDWFWVWWPDSGWWKVRITDIEEEEDWYWPRTQEPLDSPILSLTISYDSDKAGSTCFIERVLWHEGVLYDQEGEEKISYCLNRPEENVANDSEIPPSEDSFKDKSPSSPSAGSSETGSRSREKVFRERNKEKVQTNTRATKVGTSPRKDSLMQEKVAENIREKAKNVLKQTLLENLEDTGEYIDRVSIEKIAFDIENALYAKYFKADYLAQLRSVTFNLRGKRNLDLKRAIVVSEISPARLAEMTADELASKSMREERKRREQESFARAVIRDPTDVGIVKGMNSTEILQQRPENSYESDQVFPKDSSLQETFRQNEDAENGESKVQGSSSGNGETINEVYNIQADLQANDSLQQKNSVEAQQSSSLTLSNLELYMSNGLDDKFQQFASSMGESDSDRPSKSILRGSTTDAIRSKRRTPVWQGKISFDESISFNAVAFYLVGPNNYAVLPEEMNVIGRTELSSTIEFVKGLEHSTSREFSVVYFKPRDSRDEKNFKEFIGFLSKRKRAGVLFQTGQSEAYILPPAKLTGHIHDYGHERVLGVVVTRKLFLKESPISLSKQVNMMPTERASQGSHLWSQDEEDKSISLLDSSHSQLPPEASKEVVVADPEKGKEGSFDMFRKSISTNISSASEKAVLSSHITEEQHRILPGLPKGPQLSSVIGFRSLPGIPGLNKTNESDKEPLQK</sequence>
<accession>A0A9C7PRX7</accession>
<feature type="compositionally biased region" description="Basic and acidic residues" evidence="5">
    <location>
        <begin position="702"/>
        <end position="711"/>
    </location>
</feature>
<proteinExistence type="predicted"/>
<dbReference type="InterPro" id="IPR036575">
    <property type="entry name" value="TFIIS_cen_dom_sf"/>
</dbReference>
<reference evidence="7" key="2">
    <citation type="submission" date="2022-01" db="EMBL/GenBank/DDBJ databases">
        <authorList>
            <person name="Hirooka S."/>
            <person name="Miyagishima S.Y."/>
        </authorList>
    </citation>
    <scope>NUCLEOTIDE SEQUENCE</scope>
    <source>
        <strain evidence="7">NBRC 102759</strain>
    </source>
</reference>
<evidence type="ECO:0000256" key="5">
    <source>
        <dbReference type="SAM" id="MobiDB-lite"/>
    </source>
</evidence>
<evidence type="ECO:0000256" key="3">
    <source>
        <dbReference type="ARBA" id="ARBA00022833"/>
    </source>
</evidence>
<keyword evidence="2" id="KW-0863">Zinc-finger</keyword>
<keyword evidence="3" id="KW-0862">Zinc</keyword>
<keyword evidence="1" id="KW-0479">Metal-binding</keyword>
<dbReference type="Pfam" id="PF07744">
    <property type="entry name" value="SPOC"/>
    <property type="match status" value="1"/>
</dbReference>
<dbReference type="AlphaFoldDB" id="A0A9C7PRX7"/>
<dbReference type="OrthoDB" id="44867at2759"/>
<keyword evidence="4" id="KW-0539">Nucleus</keyword>
<feature type="region of interest" description="Disordered" evidence="5">
    <location>
        <begin position="314"/>
        <end position="362"/>
    </location>
</feature>
<dbReference type="Proteomes" id="UP001061958">
    <property type="component" value="Unassembled WGS sequence"/>
</dbReference>
<evidence type="ECO:0000256" key="1">
    <source>
        <dbReference type="ARBA" id="ARBA00022723"/>
    </source>
</evidence>
<name>A0A9C7PRX7_9RHOD</name>
<reference evidence="7" key="1">
    <citation type="journal article" date="2022" name="Proc. Natl. Acad. Sci. U.S.A.">
        <title>Life cycle and functional genomics of the unicellular red alga Galdieria for elucidating algal and plant evolution and industrial use.</title>
        <authorList>
            <person name="Hirooka S."/>
            <person name="Itabashi T."/>
            <person name="Ichinose T.M."/>
            <person name="Onuma R."/>
            <person name="Fujiwara T."/>
            <person name="Yamashita S."/>
            <person name="Jong L.W."/>
            <person name="Tomita R."/>
            <person name="Iwane A.H."/>
            <person name="Miyagishima S.Y."/>
        </authorList>
    </citation>
    <scope>NUCLEOTIDE SEQUENCE</scope>
    <source>
        <strain evidence="7">NBRC 102759</strain>
    </source>
</reference>
<evidence type="ECO:0000313" key="7">
    <source>
        <dbReference type="EMBL" id="GJQ09603.1"/>
    </source>
</evidence>
<dbReference type="GO" id="GO:0005634">
    <property type="term" value="C:nucleus"/>
    <property type="evidence" value="ECO:0007669"/>
    <property type="project" value="TreeGrafter"/>
</dbReference>
<keyword evidence="8" id="KW-1185">Reference proteome</keyword>